<accession>A0A2X0MIV3</accession>
<dbReference type="InterPro" id="IPR001878">
    <property type="entry name" value="Znf_CCHC"/>
</dbReference>
<dbReference type="STRING" id="796604.A0A2X0MIV3"/>
<gene>
    <name evidence="3" type="primary">BQ5605_C018g08802</name>
    <name evidence="3" type="ORF">BQ5605_C018G08802</name>
</gene>
<proteinExistence type="predicted"/>
<sequence length="503" mass="54426">MVANIFTKALGPKVFLTHCYALGLCTRHPHLGSASHSLVIVLYPDPSISVQIATLQAQLTALQASQPPAAAAAATPPVTAMQANTATVSKVVFPKHARLDGPKSFTNWLRQLRLALPNQARGYLLDGVIPPTWTADQLAARDNAAREIIVGSIDSADVSATLDTIPSNDLSAPRIFAALKARFAPDDATRTLELFARLWDFRKMPASVEAYNMWLREYMSIAQEIRDAKTSLNDVLATHVLAMVPSCLDSFRLTFTDEQRNRRDLPELTMLTDCIRIQLHSAGLSSSHSAMLAIASPCPACRAPGHRLRDCTSRAKHPPAGPCRHCHKKGHWALDCKHWGEQKHTGDDNQDDISLPAAQQPNVAYFASCLFARRQLPADAFVVDSGGTAHMVADRSLFTAYRQTAHTKIGGIAGGITAIGMGDVAFVAKTGHLITLRGVLPTPGLHVNLLSVSRLCDTDCDGQAIAHGTRVNEGLYLLDADHTKCQQLAFLSHSESTVPLLTL</sequence>
<name>A0A2X0MIV3_9BASI</name>
<reference evidence="3 4" key="1">
    <citation type="submission" date="2016-11" db="EMBL/GenBank/DDBJ databases">
        <authorList>
            <person name="Jaros S."/>
            <person name="Januszkiewicz K."/>
            <person name="Wedrychowicz H."/>
        </authorList>
    </citation>
    <scope>NUCLEOTIDE SEQUENCE [LARGE SCALE GENOMIC DNA]</scope>
</reference>
<dbReference type="EMBL" id="FQNC01000020">
    <property type="protein sequence ID" value="SGY26821.1"/>
    <property type="molecule type" value="Genomic_DNA"/>
</dbReference>
<keyword evidence="1" id="KW-0507">mRNA processing</keyword>
<evidence type="ECO:0000313" key="3">
    <source>
        <dbReference type="EMBL" id="SGY26821.1"/>
    </source>
</evidence>
<feature type="domain" description="CCHC-type" evidence="2">
    <location>
        <begin position="297"/>
        <end position="313"/>
    </location>
</feature>
<organism evidence="3 4">
    <name type="scientific">Microbotryum silenes-dioicae</name>
    <dbReference type="NCBI Taxonomy" id="796604"/>
    <lineage>
        <taxon>Eukaryota</taxon>
        <taxon>Fungi</taxon>
        <taxon>Dikarya</taxon>
        <taxon>Basidiomycota</taxon>
        <taxon>Pucciniomycotina</taxon>
        <taxon>Microbotryomycetes</taxon>
        <taxon>Microbotryales</taxon>
        <taxon>Microbotryaceae</taxon>
        <taxon>Microbotryum</taxon>
    </lineage>
</organism>
<evidence type="ECO:0000313" key="4">
    <source>
        <dbReference type="Proteomes" id="UP000249464"/>
    </source>
</evidence>
<dbReference type="InterPro" id="IPR036875">
    <property type="entry name" value="Znf_CCHC_sf"/>
</dbReference>
<evidence type="ECO:0000256" key="1">
    <source>
        <dbReference type="ARBA" id="ARBA00022664"/>
    </source>
</evidence>
<dbReference type="AlphaFoldDB" id="A0A2X0MIV3"/>
<dbReference type="Proteomes" id="UP000249464">
    <property type="component" value="Unassembled WGS sequence"/>
</dbReference>
<dbReference type="GO" id="GO:0008270">
    <property type="term" value="F:zinc ion binding"/>
    <property type="evidence" value="ECO:0007669"/>
    <property type="project" value="InterPro"/>
</dbReference>
<dbReference type="SMART" id="SM00343">
    <property type="entry name" value="ZnF_C2HC"/>
    <property type="match status" value="2"/>
</dbReference>
<evidence type="ECO:0000259" key="2">
    <source>
        <dbReference type="SMART" id="SM00343"/>
    </source>
</evidence>
<dbReference type="Pfam" id="PF22936">
    <property type="entry name" value="Pol_BBD"/>
    <property type="match status" value="1"/>
</dbReference>
<dbReference type="InterPro" id="IPR054722">
    <property type="entry name" value="PolX-like_BBD"/>
</dbReference>
<protein>
    <submittedName>
        <fullName evidence="3">BQ5605_C018g08802 protein</fullName>
    </submittedName>
</protein>
<keyword evidence="4" id="KW-1185">Reference proteome</keyword>
<dbReference type="SUPFAM" id="SSF57756">
    <property type="entry name" value="Retrovirus zinc finger-like domains"/>
    <property type="match status" value="1"/>
</dbReference>
<dbReference type="GO" id="GO:0006397">
    <property type="term" value="P:mRNA processing"/>
    <property type="evidence" value="ECO:0007669"/>
    <property type="project" value="UniProtKB-KW"/>
</dbReference>
<feature type="domain" description="CCHC-type" evidence="2">
    <location>
        <begin position="322"/>
        <end position="338"/>
    </location>
</feature>
<dbReference type="GO" id="GO:0003676">
    <property type="term" value="F:nucleic acid binding"/>
    <property type="evidence" value="ECO:0007669"/>
    <property type="project" value="InterPro"/>
</dbReference>
<dbReference type="Gene3D" id="4.10.60.10">
    <property type="entry name" value="Zinc finger, CCHC-type"/>
    <property type="match status" value="1"/>
</dbReference>